<dbReference type="PANTHER" id="PTHR24107">
    <property type="entry name" value="YNEIN REGULATORY COMPLEX SUBUNIT 5"/>
    <property type="match status" value="1"/>
</dbReference>
<evidence type="ECO:0000313" key="4">
    <source>
        <dbReference type="EMBL" id="CAD9818606.1"/>
    </source>
</evidence>
<dbReference type="InterPro" id="IPR032675">
    <property type="entry name" value="LRR_dom_sf"/>
</dbReference>
<name>A0A7S2UG76_9STRA</name>
<sequence>MDFASPVAAMEFGKLIRRGNGIEDLHVSASSSIDDSTVIIEALAHGLATPPEEDEFDSEGGLTKLKLSHFDLDRDAIDVLCSNIIHKEESRIKFVDLSGNNFTVRGDLLGEALFGSKSCLETVAIGKNEEFWLGMFDPSFFSKLAYNTTLDTLLLVDMGYFSTRQAAALADALCHNTTLQELHIEDNANMNEVELLALTPIFRHNTSLERFSLVGNNIGDLEAFSFAEAMCDNSAATNLNHLALNENCIGEFGAEALAEMLRECKTMKSLSLTNNEIDDLGAMHIADAISQSRTIEEIHLDENSNIGIEGEEALLRSLRRNMSLQRFSMRNDENHADRTLEVNDEIDKCLRMNKLAKKLIKPDWDKPIPPALFCDKLAYLTTSERDHEAKGQVGKVFSVLLARMDILVSHMPS</sequence>
<organism evidence="4">
    <name type="scientific">Attheya septentrionalis</name>
    <dbReference type="NCBI Taxonomy" id="420275"/>
    <lineage>
        <taxon>Eukaryota</taxon>
        <taxon>Sar</taxon>
        <taxon>Stramenopiles</taxon>
        <taxon>Ochrophyta</taxon>
        <taxon>Bacillariophyta</taxon>
        <taxon>Coscinodiscophyceae</taxon>
        <taxon>Chaetocerotophycidae</taxon>
        <taxon>Chaetocerotales</taxon>
        <taxon>Attheyaceae</taxon>
        <taxon>Attheya</taxon>
    </lineage>
</organism>
<dbReference type="SUPFAM" id="SSF52047">
    <property type="entry name" value="RNI-like"/>
    <property type="match status" value="1"/>
</dbReference>
<reference evidence="4" key="1">
    <citation type="submission" date="2021-01" db="EMBL/GenBank/DDBJ databases">
        <authorList>
            <person name="Corre E."/>
            <person name="Pelletier E."/>
            <person name="Niang G."/>
            <person name="Scheremetjew M."/>
            <person name="Finn R."/>
            <person name="Kale V."/>
            <person name="Holt S."/>
            <person name="Cochrane G."/>
            <person name="Meng A."/>
            <person name="Brown T."/>
            <person name="Cohen L."/>
        </authorList>
    </citation>
    <scope>NUCLEOTIDE SEQUENCE</scope>
    <source>
        <strain evidence="4">CCMP2084</strain>
    </source>
</reference>
<protein>
    <submittedName>
        <fullName evidence="4">Uncharacterized protein</fullName>
    </submittedName>
</protein>
<dbReference type="InterPro" id="IPR001611">
    <property type="entry name" value="Leu-rich_rpt"/>
</dbReference>
<comment type="subcellular location">
    <subcellularLocation>
        <location evidence="1">Cytoplasm</location>
        <location evidence="1">Cytoskeleton</location>
    </subcellularLocation>
</comment>
<evidence type="ECO:0000256" key="1">
    <source>
        <dbReference type="ARBA" id="ARBA00004245"/>
    </source>
</evidence>
<dbReference type="Pfam" id="PF13516">
    <property type="entry name" value="LRR_6"/>
    <property type="match status" value="3"/>
</dbReference>
<dbReference type="Gene3D" id="3.80.10.10">
    <property type="entry name" value="Ribonuclease Inhibitor"/>
    <property type="match status" value="3"/>
</dbReference>
<proteinExistence type="predicted"/>
<dbReference type="InterPro" id="IPR052410">
    <property type="entry name" value="DRC5"/>
</dbReference>
<accession>A0A7S2UG76</accession>
<keyword evidence="2" id="KW-0963">Cytoplasm</keyword>
<dbReference type="EMBL" id="HBHQ01015619">
    <property type="protein sequence ID" value="CAD9818606.1"/>
    <property type="molecule type" value="Transcribed_RNA"/>
</dbReference>
<dbReference type="GO" id="GO:0005856">
    <property type="term" value="C:cytoskeleton"/>
    <property type="evidence" value="ECO:0007669"/>
    <property type="project" value="UniProtKB-SubCell"/>
</dbReference>
<keyword evidence="3" id="KW-0206">Cytoskeleton</keyword>
<dbReference type="SMART" id="SM00368">
    <property type="entry name" value="LRR_RI"/>
    <property type="match status" value="4"/>
</dbReference>
<evidence type="ECO:0000256" key="2">
    <source>
        <dbReference type="ARBA" id="ARBA00022490"/>
    </source>
</evidence>
<gene>
    <name evidence="4" type="ORF">ASEP1449_LOCUS10438</name>
</gene>
<evidence type="ECO:0000256" key="3">
    <source>
        <dbReference type="ARBA" id="ARBA00023212"/>
    </source>
</evidence>
<dbReference type="PANTHER" id="PTHR24107:SF2">
    <property type="entry name" value="NLR FAMILY CARD DOMAIN CONTAINING 3"/>
    <property type="match status" value="1"/>
</dbReference>
<dbReference type="AlphaFoldDB" id="A0A7S2UG76"/>